<reference evidence="11" key="1">
    <citation type="journal article" date="2019" name="Int. J. Syst. Evol. Microbiol.">
        <title>The Global Catalogue of Microorganisms (GCM) 10K type strain sequencing project: providing services to taxonomists for standard genome sequencing and annotation.</title>
        <authorList>
            <consortium name="The Broad Institute Genomics Platform"/>
            <consortium name="The Broad Institute Genome Sequencing Center for Infectious Disease"/>
            <person name="Wu L."/>
            <person name="Ma J."/>
        </authorList>
    </citation>
    <scope>NUCLEOTIDE SEQUENCE [LARGE SCALE GENOMIC DNA]</scope>
    <source>
        <strain evidence="11">JCM 18326</strain>
    </source>
</reference>
<dbReference type="Gene3D" id="1.20.1270.10">
    <property type="match status" value="1"/>
</dbReference>
<dbReference type="InterPro" id="IPR029047">
    <property type="entry name" value="HSP70_peptide-bd_sf"/>
</dbReference>
<evidence type="ECO:0000256" key="2">
    <source>
        <dbReference type="ARBA" id="ARBA00014415"/>
    </source>
</evidence>
<organism evidence="10 11">
    <name type="scientific">Algivirga pacifica</name>
    <dbReference type="NCBI Taxonomy" id="1162670"/>
    <lineage>
        <taxon>Bacteria</taxon>
        <taxon>Pseudomonadati</taxon>
        <taxon>Bacteroidota</taxon>
        <taxon>Cytophagia</taxon>
        <taxon>Cytophagales</taxon>
        <taxon>Flammeovirgaceae</taxon>
        <taxon>Algivirga</taxon>
    </lineage>
</organism>
<dbReference type="PROSITE" id="PS01036">
    <property type="entry name" value="HSP70_3"/>
    <property type="match status" value="1"/>
</dbReference>
<evidence type="ECO:0000256" key="1">
    <source>
        <dbReference type="ARBA" id="ARBA00007381"/>
    </source>
</evidence>
<dbReference type="RefSeq" id="WP_345370827.1">
    <property type="nucleotide sequence ID" value="NZ_BAABJX010000024.1"/>
</dbReference>
<dbReference type="SUPFAM" id="SSF100920">
    <property type="entry name" value="Heat shock protein 70kD (HSP70), peptide-binding domain"/>
    <property type="match status" value="1"/>
</dbReference>
<keyword evidence="4 7" id="KW-0547">Nucleotide-binding</keyword>
<feature type="region of interest" description="Disordered" evidence="9">
    <location>
        <begin position="602"/>
        <end position="640"/>
    </location>
</feature>
<keyword evidence="11" id="KW-1185">Reference proteome</keyword>
<dbReference type="InterPro" id="IPR029048">
    <property type="entry name" value="HSP70_C_sf"/>
</dbReference>
<dbReference type="NCBIfam" id="NF003520">
    <property type="entry name" value="PRK05183.1"/>
    <property type="match status" value="1"/>
</dbReference>
<dbReference type="HAMAP" id="MF_00332">
    <property type="entry name" value="DnaK"/>
    <property type="match status" value="1"/>
</dbReference>
<evidence type="ECO:0000256" key="9">
    <source>
        <dbReference type="SAM" id="MobiDB-lite"/>
    </source>
</evidence>
<evidence type="ECO:0000256" key="3">
    <source>
        <dbReference type="ARBA" id="ARBA00022553"/>
    </source>
</evidence>
<name>A0ABP9D6A5_9BACT</name>
<sequence length="640" mass="68422">MGKIIGIDLGTTNSCVSVMEGNEPVVIPNAEGRRTTPSVVAYLENGERKVGDPAKRQAITNPQHTVSSVKRFMGRKYSEVTGELEQIAYKVVEGPNDTPRVKIDDKMFTPQEVSAVTLQKMKKTAEDYLGTEVTEAVITVPAYFNDAQRQATKEAGEIAGLTVKRIINEPTAAALAYGLDKKDTDQKVAVFDLGGGTFDISILELGDGVFEVLSTNGDTHLGGDDFDKVIIDWLAEEFKKDHPTIDLRKDPMAMQRLKEAAEKAKVELSSSTSTEINLPYIMPVDGVPQHLVKSLSRAKFEQLSDSLVQRSLKPCQEALKDAGLSISDVDQVILVGGSTRIPKVQEEVEKFFGKKPSKGVNPDEVVALGAAIQGGVLTGEVKDVLLLDVTPLSLGIETMGGVFTTLIESNTTIPTKKSQTFSTAADNQPSVEIHVLQGERPMAKDNKTIGRFHLDGIPPAPRGVPQIEVTFDIDANGLIHVSAKDKGTNKEQSIRIEASSGLTEEEIQKMKDEAAANADADNAAKERVEKLNNADAMVFQTEKQLSEYGDKLSEGNKTAIEAALKDLKEAHQAEDLAKIDTALEALNAAWTAASQEMYQASGADAGAAGAAGAGADAGAGANANAGGDDDVTDVDFEEVK</sequence>
<dbReference type="NCBIfam" id="TIGR02350">
    <property type="entry name" value="prok_dnaK"/>
    <property type="match status" value="1"/>
</dbReference>
<dbReference type="InterPro" id="IPR043129">
    <property type="entry name" value="ATPase_NBD"/>
</dbReference>
<comment type="induction">
    <text evidence="7">By stress conditions e.g. heat shock.</text>
</comment>
<dbReference type="Gene3D" id="3.30.420.40">
    <property type="match status" value="2"/>
</dbReference>
<comment type="function">
    <text evidence="7">Acts as a chaperone.</text>
</comment>
<dbReference type="CDD" id="cd10234">
    <property type="entry name" value="ASKHA_NBD_HSP70_DnaK-like"/>
    <property type="match status" value="1"/>
</dbReference>
<comment type="similarity">
    <text evidence="1 7 8">Belongs to the heat shock protein 70 family.</text>
</comment>
<comment type="caution">
    <text evidence="10">The sequence shown here is derived from an EMBL/GenBank/DDBJ whole genome shotgun (WGS) entry which is preliminary data.</text>
</comment>
<keyword evidence="7" id="KW-0143">Chaperone</keyword>
<keyword evidence="5 7" id="KW-0067">ATP-binding</keyword>
<dbReference type="InterPro" id="IPR012725">
    <property type="entry name" value="Chaperone_DnaK"/>
</dbReference>
<evidence type="ECO:0000313" key="10">
    <source>
        <dbReference type="EMBL" id="GAA4831806.1"/>
    </source>
</evidence>
<keyword evidence="3 7" id="KW-0597">Phosphoprotein</keyword>
<proteinExistence type="evidence at transcript level"/>
<evidence type="ECO:0000256" key="6">
    <source>
        <dbReference type="ARBA" id="ARBA00023016"/>
    </source>
</evidence>
<dbReference type="PROSITE" id="PS00329">
    <property type="entry name" value="HSP70_2"/>
    <property type="match status" value="1"/>
</dbReference>
<dbReference type="Gene3D" id="3.90.640.10">
    <property type="entry name" value="Actin, Chain A, domain 4"/>
    <property type="match status" value="1"/>
</dbReference>
<dbReference type="Gene3D" id="2.60.34.10">
    <property type="entry name" value="Substrate Binding Domain Of DNAk, Chain A, domain 1"/>
    <property type="match status" value="1"/>
</dbReference>
<evidence type="ECO:0000313" key="11">
    <source>
        <dbReference type="Proteomes" id="UP001500298"/>
    </source>
</evidence>
<protein>
    <recommendedName>
        <fullName evidence="2 7">Chaperone protein DnaK</fullName>
    </recommendedName>
    <alternativeName>
        <fullName evidence="7">HSP70</fullName>
    </alternativeName>
    <alternativeName>
        <fullName evidence="7">Heat shock 70 kDa protein</fullName>
    </alternativeName>
    <alternativeName>
        <fullName evidence="7">Heat shock protein 70</fullName>
    </alternativeName>
</protein>
<accession>A0ABP9D6A5</accession>
<feature type="compositionally biased region" description="Acidic residues" evidence="9">
    <location>
        <begin position="627"/>
        <end position="640"/>
    </location>
</feature>
<dbReference type="PROSITE" id="PS00297">
    <property type="entry name" value="HSP70_1"/>
    <property type="match status" value="1"/>
</dbReference>
<dbReference type="Pfam" id="PF00012">
    <property type="entry name" value="HSP70"/>
    <property type="match status" value="1"/>
</dbReference>
<dbReference type="SUPFAM" id="SSF100934">
    <property type="entry name" value="Heat shock protein 70kD (HSP70), C-terminal subdomain"/>
    <property type="match status" value="1"/>
</dbReference>
<dbReference type="NCBIfam" id="NF001413">
    <property type="entry name" value="PRK00290.1"/>
    <property type="match status" value="1"/>
</dbReference>
<gene>
    <name evidence="7 10" type="primary">dnaK</name>
    <name evidence="10" type="ORF">GCM10023331_16340</name>
</gene>
<evidence type="ECO:0000256" key="8">
    <source>
        <dbReference type="RuleBase" id="RU003322"/>
    </source>
</evidence>
<dbReference type="PANTHER" id="PTHR19375">
    <property type="entry name" value="HEAT SHOCK PROTEIN 70KDA"/>
    <property type="match status" value="1"/>
</dbReference>
<feature type="modified residue" description="Phosphothreonine; by autocatalysis" evidence="7">
    <location>
        <position position="197"/>
    </location>
</feature>
<dbReference type="PRINTS" id="PR00301">
    <property type="entry name" value="HEATSHOCK70"/>
</dbReference>
<keyword evidence="6 7" id="KW-0346">Stress response</keyword>
<dbReference type="InterPro" id="IPR018181">
    <property type="entry name" value="Heat_shock_70_CS"/>
</dbReference>
<dbReference type="InterPro" id="IPR013126">
    <property type="entry name" value="Hsp_70_fam"/>
</dbReference>
<dbReference type="SUPFAM" id="SSF53067">
    <property type="entry name" value="Actin-like ATPase domain"/>
    <property type="match status" value="2"/>
</dbReference>
<dbReference type="Proteomes" id="UP001500298">
    <property type="component" value="Unassembled WGS sequence"/>
</dbReference>
<dbReference type="EMBL" id="BAABJX010000024">
    <property type="protein sequence ID" value="GAA4831806.1"/>
    <property type="molecule type" value="Genomic_DNA"/>
</dbReference>
<evidence type="ECO:0000256" key="4">
    <source>
        <dbReference type="ARBA" id="ARBA00022741"/>
    </source>
</evidence>
<evidence type="ECO:0000256" key="5">
    <source>
        <dbReference type="ARBA" id="ARBA00022840"/>
    </source>
</evidence>
<evidence type="ECO:0000256" key="7">
    <source>
        <dbReference type="HAMAP-Rule" id="MF_00332"/>
    </source>
</evidence>